<name>A0A7X3FXC0_9BURK</name>
<dbReference type="RefSeq" id="WP_056125087.1">
    <property type="nucleotide sequence ID" value="NZ_CP168562.1"/>
</dbReference>
<dbReference type="EMBL" id="WSES01000002">
    <property type="protein sequence ID" value="MVW59696.1"/>
    <property type="molecule type" value="Genomic_DNA"/>
</dbReference>
<evidence type="ECO:0000313" key="1">
    <source>
        <dbReference type="EMBL" id="MVW59696.1"/>
    </source>
</evidence>
<reference evidence="1 2" key="1">
    <citation type="submission" date="2019-12" db="EMBL/GenBank/DDBJ databases">
        <authorList>
            <person name="Li C."/>
            <person name="Zhao J."/>
        </authorList>
    </citation>
    <scope>NUCLEOTIDE SEQUENCE [LARGE SCALE GENOMIC DNA]</scope>
    <source>
        <strain evidence="1 2">NEAU-DD11</strain>
    </source>
</reference>
<evidence type="ECO:0000313" key="2">
    <source>
        <dbReference type="Proteomes" id="UP000443353"/>
    </source>
</evidence>
<dbReference type="GO" id="GO:0046872">
    <property type="term" value="F:metal ion binding"/>
    <property type="evidence" value="ECO:0007669"/>
    <property type="project" value="InterPro"/>
</dbReference>
<proteinExistence type="predicted"/>
<dbReference type="Gene3D" id="3.30.70.100">
    <property type="match status" value="1"/>
</dbReference>
<keyword evidence="2" id="KW-1185">Reference proteome</keyword>
<dbReference type="AlphaFoldDB" id="A0A7X3FXC0"/>
<protein>
    <recommendedName>
        <fullName evidence="3">Copper chaperone</fullName>
    </recommendedName>
</protein>
<sequence length="82" mass="8539">MQHDFQFSAPLAFADIERLTSALCTLPGVRGIDLEPGGREMHVEFDEDATSTQDITAALLGAGYGEARKEKSGGCCGGCCGG</sequence>
<organism evidence="1 2">
    <name type="scientific">Massilia cellulosiltytica</name>
    <dbReference type="NCBI Taxonomy" id="2683234"/>
    <lineage>
        <taxon>Bacteria</taxon>
        <taxon>Pseudomonadati</taxon>
        <taxon>Pseudomonadota</taxon>
        <taxon>Betaproteobacteria</taxon>
        <taxon>Burkholderiales</taxon>
        <taxon>Oxalobacteraceae</taxon>
        <taxon>Telluria group</taxon>
        <taxon>Massilia</taxon>
    </lineage>
</organism>
<accession>A0A7X3FXC0</accession>
<dbReference type="Proteomes" id="UP000443353">
    <property type="component" value="Unassembled WGS sequence"/>
</dbReference>
<comment type="caution">
    <text evidence="1">The sequence shown here is derived from an EMBL/GenBank/DDBJ whole genome shotgun (WGS) entry which is preliminary data.</text>
</comment>
<dbReference type="SUPFAM" id="SSF55008">
    <property type="entry name" value="HMA, heavy metal-associated domain"/>
    <property type="match status" value="1"/>
</dbReference>
<dbReference type="InterPro" id="IPR036163">
    <property type="entry name" value="HMA_dom_sf"/>
</dbReference>
<evidence type="ECO:0008006" key="3">
    <source>
        <dbReference type="Google" id="ProtNLM"/>
    </source>
</evidence>
<gene>
    <name evidence="1" type="ORF">GPY61_07115</name>
</gene>